<dbReference type="KEGG" id="poz:I0K15_08975"/>
<keyword evidence="5 6" id="KW-0472">Membrane</keyword>
<keyword evidence="4 6" id="KW-1133">Transmembrane helix</keyword>
<feature type="transmembrane region" description="Helical" evidence="6">
    <location>
        <begin position="40"/>
        <end position="64"/>
    </location>
</feature>
<evidence type="ECO:0000256" key="2">
    <source>
        <dbReference type="ARBA" id="ARBA00022475"/>
    </source>
</evidence>
<evidence type="ECO:0000256" key="1">
    <source>
        <dbReference type="ARBA" id="ARBA00004651"/>
    </source>
</evidence>
<feature type="transmembrane region" description="Helical" evidence="6">
    <location>
        <begin position="111"/>
        <end position="135"/>
    </location>
</feature>
<evidence type="ECO:0000256" key="3">
    <source>
        <dbReference type="ARBA" id="ARBA00022692"/>
    </source>
</evidence>
<feature type="transmembrane region" description="Helical" evidence="6">
    <location>
        <begin position="147"/>
        <end position="169"/>
    </location>
</feature>
<dbReference type="EMBL" id="CP064942">
    <property type="protein sequence ID" value="QPH55834.1"/>
    <property type="molecule type" value="Genomic_DNA"/>
</dbReference>
<dbReference type="GO" id="GO:0015171">
    <property type="term" value="F:amino acid transmembrane transporter activity"/>
    <property type="evidence" value="ECO:0007669"/>
    <property type="project" value="TreeGrafter"/>
</dbReference>
<name>A0A7S9LVE8_9RHOB</name>
<evidence type="ECO:0000256" key="5">
    <source>
        <dbReference type="ARBA" id="ARBA00023136"/>
    </source>
</evidence>
<organism evidence="7 8">
    <name type="scientific">Pontivivens ytuae</name>
    <dbReference type="NCBI Taxonomy" id="2789856"/>
    <lineage>
        <taxon>Bacteria</taxon>
        <taxon>Pseudomonadati</taxon>
        <taxon>Pseudomonadota</taxon>
        <taxon>Alphaproteobacteria</taxon>
        <taxon>Rhodobacterales</taxon>
        <taxon>Paracoccaceae</taxon>
        <taxon>Pontivivens</taxon>
    </lineage>
</organism>
<feature type="transmembrane region" description="Helical" evidence="6">
    <location>
        <begin position="70"/>
        <end position="91"/>
    </location>
</feature>
<dbReference type="PIRSF" id="PIRSF006324">
    <property type="entry name" value="LeuE"/>
    <property type="match status" value="1"/>
</dbReference>
<protein>
    <submittedName>
        <fullName evidence="7">LysE family translocator</fullName>
    </submittedName>
</protein>
<reference evidence="7 8" key="1">
    <citation type="submission" date="2020-11" db="EMBL/GenBank/DDBJ databases">
        <title>Description of Pontivivens ytuae sp. nov. isolated from deep sea sediment of Mariana Trench.</title>
        <authorList>
            <person name="Wang Z."/>
            <person name="Sun Q.-L."/>
            <person name="Xu X.-D."/>
            <person name="Tang Y.-Z."/>
            <person name="Zhang J."/>
        </authorList>
    </citation>
    <scope>NUCLEOTIDE SEQUENCE [LARGE SCALE GENOMIC DNA]</scope>
    <source>
        <strain evidence="7 8">MT2928</strain>
    </source>
</reference>
<feature type="transmembrane region" description="Helical" evidence="6">
    <location>
        <begin position="6"/>
        <end position="28"/>
    </location>
</feature>
<keyword evidence="2" id="KW-1003">Cell membrane</keyword>
<dbReference type="GO" id="GO:0005886">
    <property type="term" value="C:plasma membrane"/>
    <property type="evidence" value="ECO:0007669"/>
    <property type="project" value="UniProtKB-SubCell"/>
</dbReference>
<keyword evidence="8" id="KW-1185">Reference proteome</keyword>
<sequence length="202" mass="21116">MDAQTLILFVLAVVPLICTPGPDILFAISQGLAAGRRGALRAVAGVLIGYSAHALLAAVGIAALVAASPMLFTVVKWLGVAYISWLAYRMLRSAWERRGDLEVVATPPVSLWRGFFTSFLNPKGILMYVAVLPQFVDPTQAVAPQTLLLSAVFIGLCGLIYCVVGLAAARSAGKALRDAVRRRIEAIAGGLLVGAAAKMAGA</sequence>
<dbReference type="PANTHER" id="PTHR30086">
    <property type="entry name" value="ARGININE EXPORTER PROTEIN ARGO"/>
    <property type="match status" value="1"/>
</dbReference>
<evidence type="ECO:0000256" key="4">
    <source>
        <dbReference type="ARBA" id="ARBA00022989"/>
    </source>
</evidence>
<dbReference type="PANTHER" id="PTHR30086:SF20">
    <property type="entry name" value="ARGININE EXPORTER PROTEIN ARGO-RELATED"/>
    <property type="match status" value="1"/>
</dbReference>
<dbReference type="InterPro" id="IPR001123">
    <property type="entry name" value="LeuE-type"/>
</dbReference>
<evidence type="ECO:0000256" key="6">
    <source>
        <dbReference type="SAM" id="Phobius"/>
    </source>
</evidence>
<dbReference type="Pfam" id="PF01810">
    <property type="entry name" value="LysE"/>
    <property type="match status" value="1"/>
</dbReference>
<comment type="subcellular location">
    <subcellularLocation>
        <location evidence="1">Cell membrane</location>
        <topology evidence="1">Multi-pass membrane protein</topology>
    </subcellularLocation>
</comment>
<dbReference type="RefSeq" id="WP_196105096.1">
    <property type="nucleotide sequence ID" value="NZ_CP064942.1"/>
</dbReference>
<proteinExistence type="predicted"/>
<evidence type="ECO:0000313" key="8">
    <source>
        <dbReference type="Proteomes" id="UP000594800"/>
    </source>
</evidence>
<dbReference type="AlphaFoldDB" id="A0A7S9LVE8"/>
<keyword evidence="3 6" id="KW-0812">Transmembrane</keyword>
<evidence type="ECO:0000313" key="7">
    <source>
        <dbReference type="EMBL" id="QPH55834.1"/>
    </source>
</evidence>
<gene>
    <name evidence="7" type="ORF">I0K15_08975</name>
</gene>
<dbReference type="Proteomes" id="UP000594800">
    <property type="component" value="Chromosome"/>
</dbReference>
<accession>A0A7S9LVE8</accession>